<keyword evidence="2" id="KW-1133">Transmembrane helix</keyword>
<dbReference type="Pfam" id="PF07331">
    <property type="entry name" value="TctB"/>
    <property type="match status" value="1"/>
</dbReference>
<name>A0ABW4YZR4_9HYPH</name>
<dbReference type="EMBL" id="JBHUHD010000001">
    <property type="protein sequence ID" value="MFD2141719.1"/>
    <property type="molecule type" value="Genomic_DNA"/>
</dbReference>
<feature type="transmembrane region" description="Helical" evidence="2">
    <location>
        <begin position="105"/>
        <end position="125"/>
    </location>
</feature>
<keyword evidence="5" id="KW-1185">Reference proteome</keyword>
<feature type="transmembrane region" description="Helical" evidence="2">
    <location>
        <begin position="131"/>
        <end position="148"/>
    </location>
</feature>
<feature type="transmembrane region" description="Helical" evidence="2">
    <location>
        <begin position="74"/>
        <end position="93"/>
    </location>
</feature>
<comment type="caution">
    <text evidence="4">The sequence shown here is derived from an EMBL/GenBank/DDBJ whole genome shotgun (WGS) entry which is preliminary data.</text>
</comment>
<keyword evidence="2" id="KW-0472">Membrane</keyword>
<accession>A0ABW4YZR4</accession>
<evidence type="ECO:0000259" key="3">
    <source>
        <dbReference type="Pfam" id="PF07331"/>
    </source>
</evidence>
<organism evidence="4 5">
    <name type="scientific">Ancylobacter oerskovii</name>
    <dbReference type="NCBI Taxonomy" id="459519"/>
    <lineage>
        <taxon>Bacteria</taxon>
        <taxon>Pseudomonadati</taxon>
        <taxon>Pseudomonadota</taxon>
        <taxon>Alphaproteobacteria</taxon>
        <taxon>Hyphomicrobiales</taxon>
        <taxon>Xanthobacteraceae</taxon>
        <taxon>Ancylobacter</taxon>
    </lineage>
</organism>
<proteinExistence type="predicted"/>
<feature type="region of interest" description="Disordered" evidence="1">
    <location>
        <begin position="1"/>
        <end position="22"/>
    </location>
</feature>
<dbReference type="InterPro" id="IPR009936">
    <property type="entry name" value="DUF1468"/>
</dbReference>
<evidence type="ECO:0000313" key="5">
    <source>
        <dbReference type="Proteomes" id="UP001597299"/>
    </source>
</evidence>
<dbReference type="Proteomes" id="UP001597299">
    <property type="component" value="Unassembled WGS sequence"/>
</dbReference>
<sequence length="185" mass="19152">MGQRKDVASAMTPRIGEGSSAGRKRLPLRLSGAGWRQAAFGFSVFVLGGAAAMLTSRFPVGFSYDSAGPRLFPGLVAAGLMLSGLCAVTDAVTSPASQDDEEYDLLPVALIAGTLLVQIFILKWAGWPPTAAMVFAVTAWVMGSRNLLRDLAIGLGFGIVTLLVFNVGLGLNLPLGVIAGLFPAG</sequence>
<gene>
    <name evidence="4" type="ORF">ACFSNC_15000</name>
</gene>
<dbReference type="RefSeq" id="WP_378296468.1">
    <property type="nucleotide sequence ID" value="NZ_JBHUHD010000001.1"/>
</dbReference>
<evidence type="ECO:0000256" key="1">
    <source>
        <dbReference type="SAM" id="MobiDB-lite"/>
    </source>
</evidence>
<feature type="transmembrane region" description="Helical" evidence="2">
    <location>
        <begin position="155"/>
        <end position="182"/>
    </location>
</feature>
<evidence type="ECO:0000256" key="2">
    <source>
        <dbReference type="SAM" id="Phobius"/>
    </source>
</evidence>
<feature type="transmembrane region" description="Helical" evidence="2">
    <location>
        <begin position="33"/>
        <end position="54"/>
    </location>
</feature>
<feature type="domain" description="DUF1468" evidence="3">
    <location>
        <begin position="39"/>
        <end position="174"/>
    </location>
</feature>
<reference evidence="5" key="1">
    <citation type="journal article" date="2019" name="Int. J. Syst. Evol. Microbiol.">
        <title>The Global Catalogue of Microorganisms (GCM) 10K type strain sequencing project: providing services to taxonomists for standard genome sequencing and annotation.</title>
        <authorList>
            <consortium name="The Broad Institute Genomics Platform"/>
            <consortium name="The Broad Institute Genome Sequencing Center for Infectious Disease"/>
            <person name="Wu L."/>
            <person name="Ma J."/>
        </authorList>
    </citation>
    <scope>NUCLEOTIDE SEQUENCE [LARGE SCALE GENOMIC DNA]</scope>
    <source>
        <strain evidence="5">CCM 7435</strain>
    </source>
</reference>
<keyword evidence="2" id="KW-0812">Transmembrane</keyword>
<evidence type="ECO:0000313" key="4">
    <source>
        <dbReference type="EMBL" id="MFD2141719.1"/>
    </source>
</evidence>
<protein>
    <submittedName>
        <fullName evidence="4">Tripartite tricarboxylate transporter TctB family protein</fullName>
    </submittedName>
</protein>